<dbReference type="GO" id="GO:0016887">
    <property type="term" value="F:ATP hydrolysis activity"/>
    <property type="evidence" value="ECO:0007669"/>
    <property type="project" value="RHEA"/>
</dbReference>
<comment type="subunit">
    <text evidence="12">Component of the replication restart primosome.</text>
</comment>
<evidence type="ECO:0000256" key="7">
    <source>
        <dbReference type="ARBA" id="ARBA00022833"/>
    </source>
</evidence>
<dbReference type="Pfam" id="PF18074">
    <property type="entry name" value="PriA_C"/>
    <property type="match status" value="1"/>
</dbReference>
<keyword evidence="1 12" id="KW-0639">Primosome</keyword>
<dbReference type="GO" id="GO:0043138">
    <property type="term" value="F:3'-5' DNA helicase activity"/>
    <property type="evidence" value="ECO:0007669"/>
    <property type="project" value="UniProtKB-EC"/>
</dbReference>
<dbReference type="SMART" id="SM00490">
    <property type="entry name" value="HELICc"/>
    <property type="match status" value="1"/>
</dbReference>
<gene>
    <name evidence="12 15" type="primary">priA</name>
    <name evidence="15" type="ORF">D5R97_01490</name>
</gene>
<dbReference type="GO" id="GO:0006269">
    <property type="term" value="P:DNA replication, synthesis of primer"/>
    <property type="evidence" value="ECO:0007669"/>
    <property type="project" value="UniProtKB-KW"/>
</dbReference>
<reference evidence="15 16" key="1">
    <citation type="submission" date="2018-08" db="EMBL/GenBank/DDBJ databases">
        <title>The metabolism and importance of syntrophic acetate oxidation coupled to methane or sulfide production in haloalkaline environments.</title>
        <authorList>
            <person name="Timmers P.H.A."/>
            <person name="Vavourakis C.D."/>
            <person name="Sorokin D.Y."/>
            <person name="Sinninghe Damste J.S."/>
            <person name="Muyzer G."/>
            <person name="Stams A.J.M."/>
            <person name="Plugge C.M."/>
        </authorList>
    </citation>
    <scope>NUCLEOTIDE SEQUENCE [LARGE SCALE GENOMIC DNA]</scope>
    <source>
        <strain evidence="15">MSAO_Bac1</strain>
    </source>
</reference>
<keyword evidence="6 12" id="KW-0347">Helicase</keyword>
<dbReference type="SMART" id="SM00487">
    <property type="entry name" value="DEXDc"/>
    <property type="match status" value="1"/>
</dbReference>
<protein>
    <recommendedName>
        <fullName evidence="12">Replication restart protein PriA</fullName>
    </recommendedName>
    <alternativeName>
        <fullName evidence="12">ATP-dependent DNA helicase PriA</fullName>
        <ecNumber evidence="12">5.6.2.4</ecNumber>
    </alternativeName>
    <alternativeName>
        <fullName evidence="12">DNA 3'-5' helicase PriA</fullName>
    </alternativeName>
</protein>
<feature type="binding site" evidence="12">
    <location>
        <position position="451"/>
    </location>
    <ligand>
        <name>Zn(2+)</name>
        <dbReference type="ChEBI" id="CHEBI:29105"/>
        <label>1</label>
    </ligand>
</feature>
<dbReference type="Pfam" id="PF18319">
    <property type="entry name" value="Zn_ribbon_PriA"/>
    <property type="match status" value="1"/>
</dbReference>
<evidence type="ECO:0000256" key="12">
    <source>
        <dbReference type="HAMAP-Rule" id="MF_00983"/>
    </source>
</evidence>
<dbReference type="InterPro" id="IPR040498">
    <property type="entry name" value="PriA_CRR"/>
</dbReference>
<evidence type="ECO:0000256" key="8">
    <source>
        <dbReference type="ARBA" id="ARBA00022840"/>
    </source>
</evidence>
<dbReference type="CDD" id="cd17929">
    <property type="entry name" value="DEXHc_priA"/>
    <property type="match status" value="1"/>
</dbReference>
<dbReference type="InterPro" id="IPR014001">
    <property type="entry name" value="Helicase_ATP-bd"/>
</dbReference>
<dbReference type="Gene3D" id="3.40.50.300">
    <property type="entry name" value="P-loop containing nucleotide triphosphate hydrolases"/>
    <property type="match status" value="2"/>
</dbReference>
<feature type="binding site" evidence="12">
    <location>
        <position position="491"/>
    </location>
    <ligand>
        <name>Zn(2+)</name>
        <dbReference type="ChEBI" id="CHEBI:29105"/>
        <label>1</label>
    </ligand>
</feature>
<dbReference type="GO" id="GO:0005524">
    <property type="term" value="F:ATP binding"/>
    <property type="evidence" value="ECO:0007669"/>
    <property type="project" value="UniProtKB-UniRule"/>
</dbReference>
<dbReference type="InterPro" id="IPR001650">
    <property type="entry name" value="Helicase_C-like"/>
</dbReference>
<evidence type="ECO:0000256" key="3">
    <source>
        <dbReference type="ARBA" id="ARBA00022723"/>
    </source>
</evidence>
<keyword evidence="10 12" id="KW-0413">Isomerase</keyword>
<dbReference type="CDD" id="cd18804">
    <property type="entry name" value="SF2_C_priA"/>
    <property type="match status" value="1"/>
</dbReference>
<dbReference type="Pfam" id="PF00271">
    <property type="entry name" value="Helicase_C"/>
    <property type="match status" value="1"/>
</dbReference>
<comment type="function">
    <text evidence="12">Initiates the restart of stalled replication forks, which reloads the replicative helicase on sites other than the origin of replication. Recognizes and binds to abandoned replication forks and remodels them to uncover a helicase loading site. Promotes assembly of the primosome at these replication forks.</text>
</comment>
<comment type="caution">
    <text evidence="15">The sequence shown here is derived from an EMBL/GenBank/DDBJ whole genome shotgun (WGS) entry which is preliminary data.</text>
</comment>
<dbReference type="GO" id="GO:1990077">
    <property type="term" value="C:primosome complex"/>
    <property type="evidence" value="ECO:0007669"/>
    <property type="project" value="UniProtKB-UniRule"/>
</dbReference>
<proteinExistence type="inferred from homology"/>
<comment type="similarity">
    <text evidence="12">Belongs to the helicase family. PriA subfamily.</text>
</comment>
<dbReference type="Pfam" id="PF00270">
    <property type="entry name" value="DEAD"/>
    <property type="match status" value="1"/>
</dbReference>
<dbReference type="PROSITE" id="PS51192">
    <property type="entry name" value="HELICASE_ATP_BIND_1"/>
    <property type="match status" value="1"/>
</dbReference>
<dbReference type="InterPro" id="IPR011545">
    <property type="entry name" value="DEAD/DEAH_box_helicase_dom"/>
</dbReference>
<dbReference type="InterPro" id="IPR041222">
    <property type="entry name" value="PriA_3primeBD"/>
</dbReference>
<keyword evidence="8 12" id="KW-0067">ATP-binding</keyword>
<evidence type="ECO:0000256" key="2">
    <source>
        <dbReference type="ARBA" id="ARBA00022705"/>
    </source>
</evidence>
<evidence type="ECO:0000256" key="6">
    <source>
        <dbReference type="ARBA" id="ARBA00022806"/>
    </source>
</evidence>
<feature type="binding site" evidence="12">
    <location>
        <position position="481"/>
    </location>
    <ligand>
        <name>Zn(2+)</name>
        <dbReference type="ChEBI" id="CHEBI:29105"/>
        <label>2</label>
    </ligand>
</feature>
<comment type="catalytic activity">
    <reaction evidence="11 12">
        <text>ATP + H2O = ADP + phosphate + H(+)</text>
        <dbReference type="Rhea" id="RHEA:13065"/>
        <dbReference type="ChEBI" id="CHEBI:15377"/>
        <dbReference type="ChEBI" id="CHEBI:15378"/>
        <dbReference type="ChEBI" id="CHEBI:30616"/>
        <dbReference type="ChEBI" id="CHEBI:43474"/>
        <dbReference type="ChEBI" id="CHEBI:456216"/>
        <dbReference type="EC" id="5.6.2.4"/>
    </reaction>
</comment>
<dbReference type="InterPro" id="IPR027417">
    <property type="entry name" value="P-loop_NTPase"/>
</dbReference>
<dbReference type="InterPro" id="IPR042115">
    <property type="entry name" value="PriA_3primeBD_sf"/>
</dbReference>
<dbReference type="FunFam" id="3.40.1440.60:FF:000001">
    <property type="entry name" value="Primosomal protein N"/>
    <property type="match status" value="1"/>
</dbReference>
<feature type="binding site" evidence="12">
    <location>
        <position position="494"/>
    </location>
    <ligand>
        <name>Zn(2+)</name>
        <dbReference type="ChEBI" id="CHEBI:29105"/>
        <label>1</label>
    </ligand>
</feature>
<keyword evidence="7 12" id="KW-0862">Zinc</keyword>
<dbReference type="AlphaFoldDB" id="A0A424YHS3"/>
<evidence type="ECO:0000256" key="10">
    <source>
        <dbReference type="ARBA" id="ARBA00023235"/>
    </source>
</evidence>
<evidence type="ECO:0000256" key="11">
    <source>
        <dbReference type="ARBA" id="ARBA00048988"/>
    </source>
</evidence>
<feature type="domain" description="Helicase C-terminal" evidence="14">
    <location>
        <begin position="486"/>
        <end position="651"/>
    </location>
</feature>
<dbReference type="GO" id="GO:0006310">
    <property type="term" value="P:DNA recombination"/>
    <property type="evidence" value="ECO:0007669"/>
    <property type="project" value="InterPro"/>
</dbReference>
<dbReference type="PANTHER" id="PTHR30580">
    <property type="entry name" value="PRIMOSOMAL PROTEIN N"/>
    <property type="match status" value="1"/>
</dbReference>
<dbReference type="EC" id="5.6.2.4" evidence="12"/>
<evidence type="ECO:0000256" key="1">
    <source>
        <dbReference type="ARBA" id="ARBA00022515"/>
    </source>
</evidence>
<feature type="binding site" evidence="12">
    <location>
        <position position="454"/>
    </location>
    <ligand>
        <name>Zn(2+)</name>
        <dbReference type="ChEBI" id="CHEBI:29105"/>
        <label>1</label>
    </ligand>
</feature>
<dbReference type="Pfam" id="PF17764">
    <property type="entry name" value="PriA_3primeBD"/>
    <property type="match status" value="1"/>
</dbReference>
<dbReference type="FunFam" id="3.40.50.300:FF:000489">
    <property type="entry name" value="Primosome assembly protein PriA"/>
    <property type="match status" value="1"/>
</dbReference>
<dbReference type="GO" id="GO:0003677">
    <property type="term" value="F:DNA binding"/>
    <property type="evidence" value="ECO:0007669"/>
    <property type="project" value="UniProtKB-UniRule"/>
</dbReference>
<feature type="domain" description="Helicase ATP-binding" evidence="13">
    <location>
        <begin position="223"/>
        <end position="389"/>
    </location>
</feature>
<dbReference type="HAMAP" id="MF_00983">
    <property type="entry name" value="PriA"/>
    <property type="match status" value="1"/>
</dbReference>
<dbReference type="Gene3D" id="3.40.1440.60">
    <property type="entry name" value="PriA, 3(prime) DNA-binding domain"/>
    <property type="match status" value="1"/>
</dbReference>
<dbReference type="InterPro" id="IPR041236">
    <property type="entry name" value="PriA_C"/>
</dbReference>
<keyword evidence="9 12" id="KW-0238">DNA-binding</keyword>
<dbReference type="GO" id="GO:0006270">
    <property type="term" value="P:DNA replication initiation"/>
    <property type="evidence" value="ECO:0007669"/>
    <property type="project" value="TreeGrafter"/>
</dbReference>
<evidence type="ECO:0000313" key="16">
    <source>
        <dbReference type="Proteomes" id="UP000285138"/>
    </source>
</evidence>
<dbReference type="SUPFAM" id="SSF52540">
    <property type="entry name" value="P-loop containing nucleoside triphosphate hydrolases"/>
    <property type="match status" value="1"/>
</dbReference>
<keyword evidence="4 12" id="KW-0547">Nucleotide-binding</keyword>
<evidence type="ECO:0000256" key="4">
    <source>
        <dbReference type="ARBA" id="ARBA00022741"/>
    </source>
</evidence>
<organism evidence="15 16">
    <name type="scientific">Candidatus Syntrophonatronum acetioxidans</name>
    <dbReference type="NCBI Taxonomy" id="1795816"/>
    <lineage>
        <taxon>Bacteria</taxon>
        <taxon>Bacillati</taxon>
        <taxon>Bacillota</taxon>
        <taxon>Clostridia</taxon>
        <taxon>Eubacteriales</taxon>
        <taxon>Syntrophomonadaceae</taxon>
        <taxon>Candidatus Syntrophonatronum</taxon>
    </lineage>
</organism>
<evidence type="ECO:0000256" key="5">
    <source>
        <dbReference type="ARBA" id="ARBA00022801"/>
    </source>
</evidence>
<feature type="binding site" evidence="12">
    <location>
        <position position="463"/>
    </location>
    <ligand>
        <name>Zn(2+)</name>
        <dbReference type="ChEBI" id="CHEBI:29105"/>
        <label>2</label>
    </ligand>
</feature>
<evidence type="ECO:0000259" key="13">
    <source>
        <dbReference type="PROSITE" id="PS51192"/>
    </source>
</evidence>
<dbReference type="Proteomes" id="UP000285138">
    <property type="component" value="Unassembled WGS sequence"/>
</dbReference>
<sequence length="747" mass="85227">MEAKYARVVVDLPTPEVSSRFFHYLVPAEKKPILKKGMRVLVPFAGQKITGFVTGFDEVPQVKEVKEIIQVIDSFPLMTEELLELARWISLYYICPLGEVLRAILPSFYAKIKAKEIRYVKLGGSREETISYMEEMEGKAPRQREILNILLGEEKIALKELLNISKASHQTLNTLQKKGLVEFTRERVSREPFSEKLYGVSKPFPLSQQQEEALKVIKNSLYQEERKGPLQILLHGVTGSGKTEVYLQAIEEVIRRGREALVLVPEISLTPQMITWFRGRFGPLVTVLHSKLSHGERYDQWCKILEGEVKIVVGPRSAVFAPFSNLGIIIIDEEHETTYKQGESPRYDAREVAKRRGLVNKCPLLLGSATPSVESYYQAREGNNTLIRMESRVEKRPLPPVKIIDLKKEAAEGNRNIFSRELYWNMKKCLEKNQQVILFLNRRGFASFTLCKECGHVIRCPNCSITLTYHISDDLLKCHYCQFEGKVPQICPNCQGYFMRFLGLGTQKVEREAKRLFPGARVLRMDMDTTRGKNSHQEIFKAFKKGHADILIGTQMIAKGLDFPRVTLVGVILADTSLNFPDFRGGERTFQLLTQVAGRTGRSSLGGKVLVQTFASDHYSIESVLKHDYPGFYQEEISLRKDFQYPPFSSLLRVVFSGRDEDQLEKAALLFEKVMEVELPDFKGEILGPGPCPLNRIKDKFRWHLVIKTGDLDEICSRGKKVLEEVIKGFKGKDLRIIMDVNPVNML</sequence>
<name>A0A424YHS3_9FIRM</name>
<dbReference type="GO" id="GO:0008270">
    <property type="term" value="F:zinc ion binding"/>
    <property type="evidence" value="ECO:0007669"/>
    <property type="project" value="UniProtKB-UniRule"/>
</dbReference>
<feature type="binding site" evidence="12">
    <location>
        <position position="478"/>
    </location>
    <ligand>
        <name>Zn(2+)</name>
        <dbReference type="ChEBI" id="CHEBI:29105"/>
        <label>2</label>
    </ligand>
</feature>
<accession>A0A424YHS3</accession>
<dbReference type="EMBL" id="QZAA01000053">
    <property type="protein sequence ID" value="RQD77813.1"/>
    <property type="molecule type" value="Genomic_DNA"/>
</dbReference>
<dbReference type="PROSITE" id="PS51194">
    <property type="entry name" value="HELICASE_CTER"/>
    <property type="match status" value="1"/>
</dbReference>
<dbReference type="InterPro" id="IPR005259">
    <property type="entry name" value="PriA"/>
</dbReference>
<keyword evidence="3 12" id="KW-0479">Metal-binding</keyword>
<comment type="catalytic activity">
    <reaction evidence="12">
        <text>Couples ATP hydrolysis with the unwinding of duplex DNA by translocating in the 3'-5' direction.</text>
        <dbReference type="EC" id="5.6.2.4"/>
    </reaction>
</comment>
<evidence type="ECO:0000259" key="14">
    <source>
        <dbReference type="PROSITE" id="PS51194"/>
    </source>
</evidence>
<feature type="binding site" evidence="12">
    <location>
        <position position="460"/>
    </location>
    <ligand>
        <name>Zn(2+)</name>
        <dbReference type="ChEBI" id="CHEBI:29105"/>
        <label>2</label>
    </ligand>
</feature>
<comment type="cofactor">
    <cofactor evidence="12">
        <name>Zn(2+)</name>
        <dbReference type="ChEBI" id="CHEBI:29105"/>
    </cofactor>
    <text evidence="12">Binds 2 zinc ions per subunit.</text>
</comment>
<evidence type="ECO:0000313" key="15">
    <source>
        <dbReference type="EMBL" id="RQD77813.1"/>
    </source>
</evidence>
<dbReference type="PANTHER" id="PTHR30580:SF0">
    <property type="entry name" value="PRIMOSOMAL PROTEIN N"/>
    <property type="match status" value="1"/>
</dbReference>
<dbReference type="GO" id="GO:0006302">
    <property type="term" value="P:double-strand break repair"/>
    <property type="evidence" value="ECO:0007669"/>
    <property type="project" value="InterPro"/>
</dbReference>
<dbReference type="NCBIfam" id="NF004066">
    <property type="entry name" value="PRK05580.1-3"/>
    <property type="match status" value="1"/>
</dbReference>
<evidence type="ECO:0000256" key="9">
    <source>
        <dbReference type="ARBA" id="ARBA00023125"/>
    </source>
</evidence>
<dbReference type="NCBIfam" id="TIGR00595">
    <property type="entry name" value="priA"/>
    <property type="match status" value="1"/>
</dbReference>
<keyword evidence="5 12" id="KW-0378">Hydrolase</keyword>
<keyword evidence="2 12" id="KW-0235">DNA replication</keyword>